<dbReference type="InterPro" id="IPR050975">
    <property type="entry name" value="Sleep_regulator"/>
</dbReference>
<feature type="non-terminal residue" evidence="3">
    <location>
        <position position="1"/>
    </location>
</feature>
<comment type="caution">
    <text evidence="3">The sequence shown here is derived from an EMBL/GenBank/DDBJ whole genome shotgun (WGS) entry which is preliminary data.</text>
</comment>
<dbReference type="GO" id="GO:0030431">
    <property type="term" value="P:sleep"/>
    <property type="evidence" value="ECO:0007669"/>
    <property type="project" value="InterPro"/>
</dbReference>
<dbReference type="Proteomes" id="UP001328107">
    <property type="component" value="Unassembled WGS sequence"/>
</dbReference>
<name>A0AAN5DHC4_9BILA</name>
<evidence type="ECO:0000313" key="3">
    <source>
        <dbReference type="EMBL" id="GMR62885.1"/>
    </source>
</evidence>
<dbReference type="GO" id="GO:0032222">
    <property type="term" value="P:regulation of synaptic transmission, cholinergic"/>
    <property type="evidence" value="ECO:0007669"/>
    <property type="project" value="InterPro"/>
</dbReference>
<dbReference type="AlphaFoldDB" id="A0AAN5DHC4"/>
<dbReference type="InterPro" id="IPR031424">
    <property type="entry name" value="QVR-like"/>
</dbReference>
<sequence length="145" mass="15401">ALFALAALACAQQEHGHEQEHHENKHLHCVQCTSEDHSDCAETGAVLAQFNKACPKLHSGAFNGAEAIGCRKILQRTGDDHTVVRQCAYSGENVDGLRKTGNSGITLFYYQCDNAPGADGLPCNGSPGFSLVASALVAVVARMFM</sequence>
<proteinExistence type="predicted"/>
<keyword evidence="4" id="KW-1185">Reference proteome</keyword>
<dbReference type="Pfam" id="PF17064">
    <property type="entry name" value="QVR"/>
    <property type="match status" value="1"/>
</dbReference>
<dbReference type="EMBL" id="BTRK01000006">
    <property type="protein sequence ID" value="GMR62885.1"/>
    <property type="molecule type" value="Genomic_DNA"/>
</dbReference>
<evidence type="ECO:0000256" key="2">
    <source>
        <dbReference type="ARBA" id="ARBA00023180"/>
    </source>
</evidence>
<protein>
    <submittedName>
        <fullName evidence="3">Uncharacterized protein</fullName>
    </submittedName>
</protein>
<keyword evidence="1" id="KW-0732">Signal</keyword>
<keyword evidence="2" id="KW-0325">Glycoprotein</keyword>
<dbReference type="PANTHER" id="PTHR33562">
    <property type="entry name" value="ATILLA, ISOFORM B-RELATED-RELATED"/>
    <property type="match status" value="1"/>
</dbReference>
<accession>A0AAN5DHC4</accession>
<evidence type="ECO:0000256" key="1">
    <source>
        <dbReference type="ARBA" id="ARBA00022729"/>
    </source>
</evidence>
<dbReference type="PANTHER" id="PTHR33562:SF2">
    <property type="entry name" value="PROTEIN QUIVER"/>
    <property type="match status" value="1"/>
</dbReference>
<reference evidence="4" key="1">
    <citation type="submission" date="2022-10" db="EMBL/GenBank/DDBJ databases">
        <title>Genome assembly of Pristionchus species.</title>
        <authorList>
            <person name="Yoshida K."/>
            <person name="Sommer R.J."/>
        </authorList>
    </citation>
    <scope>NUCLEOTIDE SEQUENCE [LARGE SCALE GENOMIC DNA]</scope>
    <source>
        <strain evidence="4">RS5460</strain>
    </source>
</reference>
<organism evidence="3 4">
    <name type="scientific">Pristionchus mayeri</name>
    <dbReference type="NCBI Taxonomy" id="1317129"/>
    <lineage>
        <taxon>Eukaryota</taxon>
        <taxon>Metazoa</taxon>
        <taxon>Ecdysozoa</taxon>
        <taxon>Nematoda</taxon>
        <taxon>Chromadorea</taxon>
        <taxon>Rhabditida</taxon>
        <taxon>Rhabditina</taxon>
        <taxon>Diplogasteromorpha</taxon>
        <taxon>Diplogasteroidea</taxon>
        <taxon>Neodiplogasteridae</taxon>
        <taxon>Pristionchus</taxon>
    </lineage>
</organism>
<gene>
    <name evidence="3" type="ORF">PMAYCL1PPCAC_33080</name>
</gene>
<evidence type="ECO:0000313" key="4">
    <source>
        <dbReference type="Proteomes" id="UP001328107"/>
    </source>
</evidence>